<organism evidence="1 2">
    <name type="scientific">Symbiodinium microadriaticum</name>
    <name type="common">Dinoflagellate</name>
    <name type="synonym">Zooxanthella microadriatica</name>
    <dbReference type="NCBI Taxonomy" id="2951"/>
    <lineage>
        <taxon>Eukaryota</taxon>
        <taxon>Sar</taxon>
        <taxon>Alveolata</taxon>
        <taxon>Dinophyceae</taxon>
        <taxon>Suessiales</taxon>
        <taxon>Symbiodiniaceae</taxon>
        <taxon>Symbiodinium</taxon>
    </lineage>
</organism>
<sequence>MWPILWSPVSPPIPAHPSQLLRPNRRNVQGLGPGIFAFGATAWAGKPRQGGGQRASGAFGELKLVFASGAASLMLAVLFHGTKLMQQVLQNRSFTAAGDRGRAGLSARPAFG</sequence>
<protein>
    <submittedName>
        <fullName evidence="1">Uncharacterized protein</fullName>
    </submittedName>
</protein>
<gene>
    <name evidence="1" type="ORF">AK812_SmicGene45800</name>
</gene>
<keyword evidence="2" id="KW-1185">Reference proteome</keyword>
<dbReference type="EMBL" id="LSRX01003466">
    <property type="protein sequence ID" value="OLP74612.1"/>
    <property type="molecule type" value="Genomic_DNA"/>
</dbReference>
<accession>A0A1Q9BVC3</accession>
<comment type="caution">
    <text evidence="1">The sequence shown here is derived from an EMBL/GenBank/DDBJ whole genome shotgun (WGS) entry which is preliminary data.</text>
</comment>
<proteinExistence type="predicted"/>
<evidence type="ECO:0000313" key="1">
    <source>
        <dbReference type="EMBL" id="OLP74612.1"/>
    </source>
</evidence>
<reference evidence="1 2" key="1">
    <citation type="submission" date="2016-02" db="EMBL/GenBank/DDBJ databases">
        <title>Genome analysis of coral dinoflagellate symbionts highlights evolutionary adaptations to a symbiotic lifestyle.</title>
        <authorList>
            <person name="Aranda M."/>
            <person name="Li Y."/>
            <person name="Liew Y.J."/>
            <person name="Baumgarten S."/>
            <person name="Simakov O."/>
            <person name="Wilson M."/>
            <person name="Piel J."/>
            <person name="Ashoor H."/>
            <person name="Bougouffa S."/>
            <person name="Bajic V.B."/>
            <person name="Ryu T."/>
            <person name="Ravasi T."/>
            <person name="Bayer T."/>
            <person name="Micklem G."/>
            <person name="Kim H."/>
            <person name="Bhak J."/>
            <person name="Lajeunesse T.C."/>
            <person name="Voolstra C.R."/>
        </authorList>
    </citation>
    <scope>NUCLEOTIDE SEQUENCE [LARGE SCALE GENOMIC DNA]</scope>
    <source>
        <strain evidence="1 2">CCMP2467</strain>
    </source>
</reference>
<dbReference type="Proteomes" id="UP000186817">
    <property type="component" value="Unassembled WGS sequence"/>
</dbReference>
<dbReference type="AlphaFoldDB" id="A0A1Q9BVC3"/>
<name>A0A1Q9BVC3_SYMMI</name>
<evidence type="ECO:0000313" key="2">
    <source>
        <dbReference type="Proteomes" id="UP000186817"/>
    </source>
</evidence>